<evidence type="ECO:0000313" key="3">
    <source>
        <dbReference type="Proteomes" id="UP001390339"/>
    </source>
</evidence>
<gene>
    <name evidence="2" type="ORF">PGQ11_011051</name>
</gene>
<feature type="compositionally biased region" description="Basic residues" evidence="1">
    <location>
        <begin position="95"/>
        <end position="104"/>
    </location>
</feature>
<dbReference type="EMBL" id="JAPCWZ010000007">
    <property type="protein sequence ID" value="KAK8855139.1"/>
    <property type="molecule type" value="Genomic_DNA"/>
</dbReference>
<protein>
    <submittedName>
        <fullName evidence="2">Uncharacterized protein</fullName>
    </submittedName>
</protein>
<comment type="caution">
    <text evidence="2">The sequence shown here is derived from an EMBL/GenBank/DDBJ whole genome shotgun (WGS) entry which is preliminary data.</text>
</comment>
<keyword evidence="3" id="KW-1185">Reference proteome</keyword>
<sequence length="114" mass="12477">MAFIEWLGGLLPTVTRLVAKCLGRTSSFSEPPLLDTSGLSGEALEPFRGWRTGRQTGSNTVFKKNKDNSKSSVEVGRSVIQPKIIKVSKVPSPNHLRRHRRGTSKKPPSNAPPD</sequence>
<evidence type="ECO:0000313" key="2">
    <source>
        <dbReference type="EMBL" id="KAK8855139.1"/>
    </source>
</evidence>
<feature type="compositionally biased region" description="Polar residues" evidence="1">
    <location>
        <begin position="53"/>
        <end position="62"/>
    </location>
</feature>
<name>A0ABR2HYD3_9PEZI</name>
<organism evidence="2 3">
    <name type="scientific">Apiospora arundinis</name>
    <dbReference type="NCBI Taxonomy" id="335852"/>
    <lineage>
        <taxon>Eukaryota</taxon>
        <taxon>Fungi</taxon>
        <taxon>Dikarya</taxon>
        <taxon>Ascomycota</taxon>
        <taxon>Pezizomycotina</taxon>
        <taxon>Sordariomycetes</taxon>
        <taxon>Xylariomycetidae</taxon>
        <taxon>Amphisphaeriales</taxon>
        <taxon>Apiosporaceae</taxon>
        <taxon>Apiospora</taxon>
    </lineage>
</organism>
<proteinExistence type="predicted"/>
<evidence type="ECO:0000256" key="1">
    <source>
        <dbReference type="SAM" id="MobiDB-lite"/>
    </source>
</evidence>
<dbReference type="Proteomes" id="UP001390339">
    <property type="component" value="Unassembled WGS sequence"/>
</dbReference>
<reference evidence="2 3" key="1">
    <citation type="journal article" date="2024" name="IMA Fungus">
        <title>Apiospora arundinis, a panoply of carbohydrate-active enzymes and secondary metabolites.</title>
        <authorList>
            <person name="Sorensen T."/>
            <person name="Petersen C."/>
            <person name="Muurmann A.T."/>
            <person name="Christiansen J.V."/>
            <person name="Brundto M.L."/>
            <person name="Overgaard C.K."/>
            <person name="Boysen A.T."/>
            <person name="Wollenberg R.D."/>
            <person name="Larsen T.O."/>
            <person name="Sorensen J.L."/>
            <person name="Nielsen K.L."/>
            <person name="Sondergaard T.E."/>
        </authorList>
    </citation>
    <scope>NUCLEOTIDE SEQUENCE [LARGE SCALE GENOMIC DNA]</scope>
    <source>
        <strain evidence="2 3">AAU 773</strain>
    </source>
</reference>
<accession>A0ABR2HYD3</accession>
<feature type="region of interest" description="Disordered" evidence="1">
    <location>
        <begin position="45"/>
        <end position="114"/>
    </location>
</feature>